<proteinExistence type="predicted"/>
<name>A0A4S2MPX2_9PEZI</name>
<evidence type="ECO:0000313" key="2">
    <source>
        <dbReference type="Proteomes" id="UP000298138"/>
    </source>
</evidence>
<dbReference type="EMBL" id="ML220134">
    <property type="protein sequence ID" value="TGZ79125.1"/>
    <property type="molecule type" value="Genomic_DNA"/>
</dbReference>
<sequence length="258" mass="27991">MCPESLAACRSTTLIAHPSGCGMRRDGSTHSGCCGDSAVRLSLCLRWCLTAHCVRLPCALCPEPARRLTVGHGRLWALFRALLLPVRKSWSFGCKINHISGLFGTKRSPCGVGRPLPDAPTQMSSEFRQCMHMFELNLTAGQLLPNPTCPPHLPLPSSCAPSSSSAPPCPSRIPLSIPFPSIPEVALSPFSERHYPIGELTAPRPRVCLSGWSQRNPTPRLSAPNFISLHRTACCFSDVETCCFRTTLAPVVYPTCVL</sequence>
<keyword evidence="2" id="KW-1185">Reference proteome</keyword>
<protein>
    <submittedName>
        <fullName evidence="1">Uncharacterized protein</fullName>
    </submittedName>
</protein>
<reference evidence="1 2" key="1">
    <citation type="submission" date="2019-04" db="EMBL/GenBank/DDBJ databases">
        <title>Comparative genomics and transcriptomics to analyze fruiting body development in filamentous ascomycetes.</title>
        <authorList>
            <consortium name="DOE Joint Genome Institute"/>
            <person name="Lutkenhaus R."/>
            <person name="Traeger S."/>
            <person name="Breuer J."/>
            <person name="Kuo A."/>
            <person name="Lipzen A."/>
            <person name="Pangilinan J."/>
            <person name="Dilworth D."/>
            <person name="Sandor L."/>
            <person name="Poggeler S."/>
            <person name="Barry K."/>
            <person name="Grigoriev I.V."/>
            <person name="Nowrousian M."/>
        </authorList>
    </citation>
    <scope>NUCLEOTIDE SEQUENCE [LARGE SCALE GENOMIC DNA]</scope>
    <source>
        <strain evidence="1 2">CBS 389.68</strain>
    </source>
</reference>
<organism evidence="1 2">
    <name type="scientific">Ascodesmis nigricans</name>
    <dbReference type="NCBI Taxonomy" id="341454"/>
    <lineage>
        <taxon>Eukaryota</taxon>
        <taxon>Fungi</taxon>
        <taxon>Dikarya</taxon>
        <taxon>Ascomycota</taxon>
        <taxon>Pezizomycotina</taxon>
        <taxon>Pezizomycetes</taxon>
        <taxon>Pezizales</taxon>
        <taxon>Ascodesmidaceae</taxon>
        <taxon>Ascodesmis</taxon>
    </lineage>
</organism>
<accession>A0A4S2MPX2</accession>
<evidence type="ECO:0000313" key="1">
    <source>
        <dbReference type="EMBL" id="TGZ79125.1"/>
    </source>
</evidence>
<dbReference type="AlphaFoldDB" id="A0A4S2MPX2"/>
<dbReference type="InParanoid" id="A0A4S2MPX2"/>
<gene>
    <name evidence="1" type="ORF">EX30DRAFT_117284</name>
</gene>
<dbReference type="Proteomes" id="UP000298138">
    <property type="component" value="Unassembled WGS sequence"/>
</dbReference>